<dbReference type="VEuPathDB" id="VectorBase:LDEU010551"/>
<keyword evidence="1" id="KW-0812">Transmembrane</keyword>
<evidence type="ECO:0000313" key="3">
    <source>
        <dbReference type="Proteomes" id="UP000288716"/>
    </source>
</evidence>
<dbReference type="PANTHER" id="PTHR35250:SF1">
    <property type="entry name" value="UBIQUINOL-CYTOCHROME-C REDUCTASE COMPLEX ASSEMBLY FACTOR 5"/>
    <property type="match status" value="1"/>
</dbReference>
<reference evidence="2 3" key="1">
    <citation type="journal article" date="2018" name="Gigascience">
        <title>Genomes of trombidid mites reveal novel predicted allergens and laterally-transferred genes associated with secondary metabolism.</title>
        <authorList>
            <person name="Dong X."/>
            <person name="Chaisiri K."/>
            <person name="Xia D."/>
            <person name="Armstrong S.D."/>
            <person name="Fang Y."/>
            <person name="Donnelly M.J."/>
            <person name="Kadowaki T."/>
            <person name="McGarry J.W."/>
            <person name="Darby A.C."/>
            <person name="Makepeace B.L."/>
        </authorList>
    </citation>
    <scope>NUCLEOTIDE SEQUENCE [LARGE SCALE GENOMIC DNA]</scope>
    <source>
        <strain evidence="2">UoL-UT</strain>
    </source>
</reference>
<dbReference type="Pfam" id="PF15114">
    <property type="entry name" value="UPF0640"/>
    <property type="match status" value="1"/>
</dbReference>
<dbReference type="Proteomes" id="UP000288716">
    <property type="component" value="Unassembled WGS sequence"/>
</dbReference>
<feature type="transmembrane region" description="Helical" evidence="1">
    <location>
        <begin position="25"/>
        <end position="46"/>
    </location>
</feature>
<keyword evidence="1" id="KW-1133">Transmembrane helix</keyword>
<keyword evidence="1" id="KW-0472">Membrane</keyword>
<evidence type="ECO:0008006" key="4">
    <source>
        <dbReference type="Google" id="ProtNLM"/>
    </source>
</evidence>
<evidence type="ECO:0000313" key="2">
    <source>
        <dbReference type="EMBL" id="RWS21489.1"/>
    </source>
</evidence>
<dbReference type="InterPro" id="IPR028183">
    <property type="entry name" value="UQCC5"/>
</dbReference>
<keyword evidence="3" id="KW-1185">Reference proteome</keyword>
<dbReference type="OrthoDB" id="6507268at2759"/>
<proteinExistence type="predicted"/>
<dbReference type="AlphaFoldDB" id="A0A443S1S3"/>
<accession>A0A443S1S3</accession>
<sequence>MQLQKKRKKSILQRVITNWPLRKQLGFYSFIPLFVAAGAALEFVMIKWTVGETNFYTVYKRNLIERSYKSDE</sequence>
<name>A0A443S1S3_9ACAR</name>
<organism evidence="2 3">
    <name type="scientific">Leptotrombidium deliense</name>
    <dbReference type="NCBI Taxonomy" id="299467"/>
    <lineage>
        <taxon>Eukaryota</taxon>
        <taxon>Metazoa</taxon>
        <taxon>Ecdysozoa</taxon>
        <taxon>Arthropoda</taxon>
        <taxon>Chelicerata</taxon>
        <taxon>Arachnida</taxon>
        <taxon>Acari</taxon>
        <taxon>Acariformes</taxon>
        <taxon>Trombidiformes</taxon>
        <taxon>Prostigmata</taxon>
        <taxon>Anystina</taxon>
        <taxon>Parasitengona</taxon>
        <taxon>Trombiculoidea</taxon>
        <taxon>Trombiculidae</taxon>
        <taxon>Leptotrombidium</taxon>
    </lineage>
</organism>
<protein>
    <recommendedName>
        <fullName evidence="4">Small integral membrane protein 4</fullName>
    </recommendedName>
</protein>
<dbReference type="EMBL" id="NCKV01012018">
    <property type="protein sequence ID" value="RWS21489.1"/>
    <property type="molecule type" value="Genomic_DNA"/>
</dbReference>
<dbReference type="STRING" id="299467.A0A443S1S3"/>
<dbReference type="PANTHER" id="PTHR35250">
    <property type="entry name" value="SMALL INTEGRAL MEMBRANE PROTEIN 4"/>
    <property type="match status" value="1"/>
</dbReference>
<gene>
    <name evidence="2" type="ORF">B4U80_11248</name>
</gene>
<comment type="caution">
    <text evidence="2">The sequence shown here is derived from an EMBL/GenBank/DDBJ whole genome shotgun (WGS) entry which is preliminary data.</text>
</comment>
<evidence type="ECO:0000256" key="1">
    <source>
        <dbReference type="SAM" id="Phobius"/>
    </source>
</evidence>